<protein>
    <recommendedName>
        <fullName evidence="4">Helix-turn-helix domain-containing protein</fullName>
    </recommendedName>
</protein>
<accession>A0ABW2QNI5</accession>
<evidence type="ECO:0000256" key="1">
    <source>
        <dbReference type="SAM" id="MobiDB-lite"/>
    </source>
</evidence>
<organism evidence="2 3">
    <name type="scientific">Hydrogenophaga atypica</name>
    <dbReference type="NCBI Taxonomy" id="249409"/>
    <lineage>
        <taxon>Bacteria</taxon>
        <taxon>Pseudomonadati</taxon>
        <taxon>Pseudomonadota</taxon>
        <taxon>Betaproteobacteria</taxon>
        <taxon>Burkholderiales</taxon>
        <taxon>Comamonadaceae</taxon>
        <taxon>Hydrogenophaga</taxon>
    </lineage>
</organism>
<comment type="caution">
    <text evidence="2">The sequence shown here is derived from an EMBL/GenBank/DDBJ whole genome shotgun (WGS) entry which is preliminary data.</text>
</comment>
<dbReference type="Proteomes" id="UP001596501">
    <property type="component" value="Unassembled WGS sequence"/>
</dbReference>
<evidence type="ECO:0008006" key="4">
    <source>
        <dbReference type="Google" id="ProtNLM"/>
    </source>
</evidence>
<keyword evidence="3" id="KW-1185">Reference proteome</keyword>
<gene>
    <name evidence="2" type="ORF">ACFQPB_18590</name>
</gene>
<dbReference type="RefSeq" id="WP_382226444.1">
    <property type="nucleotide sequence ID" value="NZ_JBHTCA010000020.1"/>
</dbReference>
<sequence length="279" mass="30892">MANGRGKTSNWRDPRGHSLRIYDDVFDSAAFAALSSTDIRVYLALLRELRGSNNGNLSLPIARAQRYGIKSHVTLARSLRALRAVGLIDRVRHGGADKDGERECSLYRVTDVEVFEQRKLFIEAMPATNDWKKVATVQQGLDLIEKLEQQAVKDFAARAAGWEKTKTARHAVTSTKSPGDVVKPKTKSRRDVRTAQPRHAVTLDEKGENQAAMRVLARFAGGADFEGLTSRNVLPYILPSLQGDCGAFGVYRRLLPHRTGRPCFTRLVEQAAQPVEAVA</sequence>
<reference evidence="3" key="1">
    <citation type="journal article" date="2019" name="Int. J. Syst. Evol. Microbiol.">
        <title>The Global Catalogue of Microorganisms (GCM) 10K type strain sequencing project: providing services to taxonomists for standard genome sequencing and annotation.</title>
        <authorList>
            <consortium name="The Broad Institute Genomics Platform"/>
            <consortium name="The Broad Institute Genome Sequencing Center for Infectious Disease"/>
            <person name="Wu L."/>
            <person name="Ma J."/>
        </authorList>
    </citation>
    <scope>NUCLEOTIDE SEQUENCE [LARGE SCALE GENOMIC DNA]</scope>
    <source>
        <strain evidence="3">CGMCC 1.12371</strain>
    </source>
</reference>
<dbReference type="EMBL" id="JBHTCA010000020">
    <property type="protein sequence ID" value="MFC7410871.1"/>
    <property type="molecule type" value="Genomic_DNA"/>
</dbReference>
<proteinExistence type="predicted"/>
<feature type="region of interest" description="Disordered" evidence="1">
    <location>
        <begin position="167"/>
        <end position="195"/>
    </location>
</feature>
<name>A0ABW2QNI5_9BURK</name>
<evidence type="ECO:0000313" key="2">
    <source>
        <dbReference type="EMBL" id="MFC7410871.1"/>
    </source>
</evidence>
<evidence type="ECO:0000313" key="3">
    <source>
        <dbReference type="Proteomes" id="UP001596501"/>
    </source>
</evidence>